<dbReference type="GO" id="GO:0003713">
    <property type="term" value="F:transcription coactivator activity"/>
    <property type="evidence" value="ECO:0007669"/>
    <property type="project" value="TreeGrafter"/>
</dbReference>
<keyword evidence="3" id="KW-0963">Cytoplasm</keyword>
<proteinExistence type="predicted"/>
<evidence type="ECO:0000256" key="2">
    <source>
        <dbReference type="ARBA" id="ARBA00004496"/>
    </source>
</evidence>
<dbReference type="EMBL" id="JAGMUV010000014">
    <property type="protein sequence ID" value="KAH7133972.1"/>
    <property type="molecule type" value="Genomic_DNA"/>
</dbReference>
<dbReference type="PROSITE" id="PS01159">
    <property type="entry name" value="WW_DOMAIN_1"/>
    <property type="match status" value="2"/>
</dbReference>
<dbReference type="PROSITE" id="PS50020">
    <property type="entry name" value="WW_DOMAIN_2"/>
    <property type="match status" value="2"/>
</dbReference>
<dbReference type="AlphaFoldDB" id="A0A9P9EAS0"/>
<comment type="caution">
    <text evidence="7">The sequence shown here is derived from an EMBL/GenBank/DDBJ whole genome shotgun (WGS) entry which is preliminary data.</text>
</comment>
<feature type="region of interest" description="Disordered" evidence="5">
    <location>
        <begin position="526"/>
        <end position="575"/>
    </location>
</feature>
<feature type="region of interest" description="Disordered" evidence="5">
    <location>
        <begin position="367"/>
        <end position="391"/>
    </location>
</feature>
<name>A0A9P9EAS0_9HYPO</name>
<keyword evidence="8" id="KW-1185">Reference proteome</keyword>
<dbReference type="SMART" id="SM00456">
    <property type="entry name" value="WW"/>
    <property type="match status" value="2"/>
</dbReference>
<feature type="compositionally biased region" description="Low complexity" evidence="5">
    <location>
        <begin position="533"/>
        <end position="549"/>
    </location>
</feature>
<dbReference type="GO" id="GO:0005634">
    <property type="term" value="C:nucleus"/>
    <property type="evidence" value="ECO:0007669"/>
    <property type="project" value="UniProtKB-SubCell"/>
</dbReference>
<dbReference type="GO" id="GO:0045944">
    <property type="term" value="P:positive regulation of transcription by RNA polymerase II"/>
    <property type="evidence" value="ECO:0007669"/>
    <property type="project" value="TreeGrafter"/>
</dbReference>
<organism evidence="7 8">
    <name type="scientific">Dactylonectria macrodidyma</name>
    <dbReference type="NCBI Taxonomy" id="307937"/>
    <lineage>
        <taxon>Eukaryota</taxon>
        <taxon>Fungi</taxon>
        <taxon>Dikarya</taxon>
        <taxon>Ascomycota</taxon>
        <taxon>Pezizomycotina</taxon>
        <taxon>Sordariomycetes</taxon>
        <taxon>Hypocreomycetidae</taxon>
        <taxon>Hypocreales</taxon>
        <taxon>Nectriaceae</taxon>
        <taxon>Dactylonectria</taxon>
    </lineage>
</organism>
<dbReference type="GO" id="GO:0035329">
    <property type="term" value="P:hippo signaling"/>
    <property type="evidence" value="ECO:0007669"/>
    <property type="project" value="TreeGrafter"/>
</dbReference>
<dbReference type="Proteomes" id="UP000738349">
    <property type="component" value="Unassembled WGS sequence"/>
</dbReference>
<evidence type="ECO:0000313" key="7">
    <source>
        <dbReference type="EMBL" id="KAH7133972.1"/>
    </source>
</evidence>
<dbReference type="InterPro" id="IPR036020">
    <property type="entry name" value="WW_dom_sf"/>
</dbReference>
<evidence type="ECO:0000256" key="3">
    <source>
        <dbReference type="ARBA" id="ARBA00022490"/>
    </source>
</evidence>
<dbReference type="PANTHER" id="PTHR17616:SF8">
    <property type="entry name" value="TRANSCRIPTIONAL COACTIVATOR YORKIE"/>
    <property type="match status" value="1"/>
</dbReference>
<dbReference type="GO" id="GO:0005737">
    <property type="term" value="C:cytoplasm"/>
    <property type="evidence" value="ECO:0007669"/>
    <property type="project" value="UniProtKB-SubCell"/>
</dbReference>
<evidence type="ECO:0000259" key="6">
    <source>
        <dbReference type="PROSITE" id="PS50020"/>
    </source>
</evidence>
<reference evidence="7" key="1">
    <citation type="journal article" date="2021" name="Nat. Commun.">
        <title>Genetic determinants of endophytism in the Arabidopsis root mycobiome.</title>
        <authorList>
            <person name="Mesny F."/>
            <person name="Miyauchi S."/>
            <person name="Thiergart T."/>
            <person name="Pickel B."/>
            <person name="Atanasova L."/>
            <person name="Karlsson M."/>
            <person name="Huettel B."/>
            <person name="Barry K.W."/>
            <person name="Haridas S."/>
            <person name="Chen C."/>
            <person name="Bauer D."/>
            <person name="Andreopoulos W."/>
            <person name="Pangilinan J."/>
            <person name="LaButti K."/>
            <person name="Riley R."/>
            <person name="Lipzen A."/>
            <person name="Clum A."/>
            <person name="Drula E."/>
            <person name="Henrissat B."/>
            <person name="Kohler A."/>
            <person name="Grigoriev I.V."/>
            <person name="Martin F.M."/>
            <person name="Hacquard S."/>
        </authorList>
    </citation>
    <scope>NUCLEOTIDE SEQUENCE</scope>
    <source>
        <strain evidence="7">MPI-CAGE-AT-0147</strain>
    </source>
</reference>
<keyword evidence="4" id="KW-0539">Nucleus</keyword>
<evidence type="ECO:0000256" key="1">
    <source>
        <dbReference type="ARBA" id="ARBA00004123"/>
    </source>
</evidence>
<dbReference type="InterPro" id="IPR001202">
    <property type="entry name" value="WW_dom"/>
</dbReference>
<dbReference type="Gene3D" id="2.20.70.10">
    <property type="match status" value="2"/>
</dbReference>
<evidence type="ECO:0000256" key="4">
    <source>
        <dbReference type="ARBA" id="ARBA00023242"/>
    </source>
</evidence>
<accession>A0A9P9EAS0</accession>
<dbReference type="OrthoDB" id="3045089at2759"/>
<dbReference type="InterPro" id="IPR051583">
    <property type="entry name" value="YAP1"/>
</dbReference>
<evidence type="ECO:0000313" key="8">
    <source>
        <dbReference type="Proteomes" id="UP000738349"/>
    </source>
</evidence>
<feature type="domain" description="WW" evidence="6">
    <location>
        <begin position="487"/>
        <end position="520"/>
    </location>
</feature>
<dbReference type="PANTHER" id="PTHR17616">
    <property type="entry name" value="YES-ASSOCIATED PROTEIN YAP1 FAMILY MEMBER"/>
    <property type="match status" value="1"/>
</dbReference>
<dbReference type="SUPFAM" id="SSF51045">
    <property type="entry name" value="WW domain"/>
    <property type="match status" value="2"/>
</dbReference>
<sequence length="862" mass="95282">MSDPITASIEIGISAAKASAAIATWWQVRQSNKREEGQGAPSGRGAGLDEIFLVFSSLGQRLMALDVINYDALPQALAAVLAAMDTSEDALSYELGLLDPILQYLVACAFVFCAACHPMPIYYGYGCGVMNHPTWANPENKTFWNLDIDQAIAYFKSVPHPWKLLKKSPSEIGKSEPTYEQVDKKTIKLGQSLYTDVVKQFEKYGYPQPLPPNDNIKIGFWSIPFATYGGASIYADHGHDFSGLLAWQQDPGRFLYAWTVGEQADLRPGQAIVLQDDHIRALASWLEGLNGITFKVLLDSELDWSKLKFKASTKKYLMAQTGSEYGIKNMPEVIVRNPDPMAVLTARLDTLHMVSMSVPLVKAKGSPVASASASSPPPTSPELIAPQSPGAYVPTPTSPLSAISPQAILASTTADPVHIHTEAQMPRAEPYMPSTPITTTWERPAPAPLPPLPPGWEERLTPDGRSYYANHNTQATTWERPVPPPLPPLPPGWEQILTPDGRIYYVNHNSRSTSWDRPSPVDTVLPTCQTSGSRRPVSLSTVSSSFNSTMGAVRSEQDVVKPKDHPRRPPQKRRELGNTHLYTGQGKAICWVAEMPVIPDIYEQLSSDQHESSYIRHTALAGEASDLPKLGHAFRQTGRTELLIGVNVHEEPTYKREVLNSQLIATLGSVMEELTTHSFSYDFSDRCNGSRLTGIVVCIMVHQDRMKELPWLRQMGISFLWDLPSSVRISDSKKADNKFYDDAHKATRKILGKEVKLILNEYTTPMRLPNWRKRDTLIPDIVSGGGPIQILLCSTYRPCGLGLLGREWLEQIGSLLDARLCISVKGGTAVTAGVIEKQWQLSKDKRKPSESGTNIYVEEYLG</sequence>
<comment type="subcellular location">
    <subcellularLocation>
        <location evidence="2">Cytoplasm</location>
    </subcellularLocation>
    <subcellularLocation>
        <location evidence="1">Nucleus</location>
    </subcellularLocation>
</comment>
<protein>
    <recommendedName>
        <fullName evidence="6">WW domain-containing protein</fullName>
    </recommendedName>
</protein>
<evidence type="ECO:0000256" key="5">
    <source>
        <dbReference type="SAM" id="MobiDB-lite"/>
    </source>
</evidence>
<feature type="domain" description="WW" evidence="6">
    <location>
        <begin position="450"/>
        <end position="483"/>
    </location>
</feature>
<gene>
    <name evidence="7" type="ORF">EDB81DRAFT_902696</name>
</gene>
<dbReference type="CDD" id="cd00201">
    <property type="entry name" value="WW"/>
    <property type="match status" value="2"/>
</dbReference>
<dbReference type="Pfam" id="PF00397">
    <property type="entry name" value="WW"/>
    <property type="match status" value="2"/>
</dbReference>